<proteinExistence type="predicted"/>
<dbReference type="SUPFAM" id="SSF46955">
    <property type="entry name" value="Putative DNA-binding domain"/>
    <property type="match status" value="1"/>
</dbReference>
<keyword evidence="2" id="KW-1185">Reference proteome</keyword>
<comment type="caution">
    <text evidence="1">The sequence shown here is derived from an EMBL/GenBank/DDBJ whole genome shotgun (WGS) entry which is preliminary data.</text>
</comment>
<dbReference type="Pfam" id="PF13591">
    <property type="entry name" value="MerR_2"/>
    <property type="match status" value="1"/>
</dbReference>
<evidence type="ECO:0000313" key="2">
    <source>
        <dbReference type="Proteomes" id="UP000256269"/>
    </source>
</evidence>
<protein>
    <submittedName>
        <fullName evidence="1">MerR-like DNA binding protein</fullName>
    </submittedName>
</protein>
<accession>A0A3E0HPX9</accession>
<gene>
    <name evidence="1" type="ORF">BCF44_105318</name>
</gene>
<evidence type="ECO:0000313" key="1">
    <source>
        <dbReference type="EMBL" id="REH48459.1"/>
    </source>
</evidence>
<sequence>MAAYQLVRPVVLSAETVAARSGLHPDLVRRYAALGLVESTTDRSGRLWFPPATVPVLARVQRLRDGLALNYAAIGLVLDLLDRIRVLEAQVRSQQRWT</sequence>
<dbReference type="Proteomes" id="UP000256269">
    <property type="component" value="Unassembled WGS sequence"/>
</dbReference>
<dbReference type="OrthoDB" id="5526358at2"/>
<organism evidence="1 2">
    <name type="scientific">Kutzneria buriramensis</name>
    <dbReference type="NCBI Taxonomy" id="1045776"/>
    <lineage>
        <taxon>Bacteria</taxon>
        <taxon>Bacillati</taxon>
        <taxon>Actinomycetota</taxon>
        <taxon>Actinomycetes</taxon>
        <taxon>Pseudonocardiales</taxon>
        <taxon>Pseudonocardiaceae</taxon>
        <taxon>Kutzneria</taxon>
    </lineage>
</organism>
<dbReference type="RefSeq" id="WP_116175223.1">
    <property type="nucleotide sequence ID" value="NZ_CP144375.1"/>
</dbReference>
<dbReference type="EMBL" id="QUNO01000005">
    <property type="protein sequence ID" value="REH48459.1"/>
    <property type="molecule type" value="Genomic_DNA"/>
</dbReference>
<reference evidence="1 2" key="1">
    <citation type="submission" date="2018-08" db="EMBL/GenBank/DDBJ databases">
        <title>Genomic Encyclopedia of Archaeal and Bacterial Type Strains, Phase II (KMG-II): from individual species to whole genera.</title>
        <authorList>
            <person name="Goeker M."/>
        </authorList>
    </citation>
    <scope>NUCLEOTIDE SEQUENCE [LARGE SCALE GENOMIC DNA]</scope>
    <source>
        <strain evidence="1 2">DSM 45791</strain>
    </source>
</reference>
<name>A0A3E0HPX9_9PSEU</name>
<dbReference type="Gene3D" id="1.10.1660.10">
    <property type="match status" value="1"/>
</dbReference>
<dbReference type="InterPro" id="IPR009061">
    <property type="entry name" value="DNA-bd_dom_put_sf"/>
</dbReference>
<dbReference type="AlphaFoldDB" id="A0A3E0HPX9"/>